<evidence type="ECO:0000256" key="2">
    <source>
        <dbReference type="ARBA" id="ARBA00022908"/>
    </source>
</evidence>
<gene>
    <name evidence="5" type="ORF">PSI23_21270</name>
</gene>
<feature type="domain" description="Phage integrase central" evidence="4">
    <location>
        <begin position="48"/>
        <end position="114"/>
    </location>
</feature>
<dbReference type="InterPro" id="IPR053876">
    <property type="entry name" value="Phage_int_M"/>
</dbReference>
<dbReference type="InterPro" id="IPR011010">
    <property type="entry name" value="DNA_brk_join_enz"/>
</dbReference>
<name>A0ABT5LKU9_9GAMM</name>
<accession>A0ABT5LKU9</accession>
<keyword evidence="6" id="KW-1185">Reference proteome</keyword>
<dbReference type="Gene3D" id="1.10.150.130">
    <property type="match status" value="1"/>
</dbReference>
<dbReference type="PANTHER" id="PTHR30629:SF6">
    <property type="entry name" value="PROPHAGE INTEGRASE INTA-RELATED"/>
    <property type="match status" value="1"/>
</dbReference>
<proteinExistence type="inferred from homology"/>
<dbReference type="InterPro" id="IPR010998">
    <property type="entry name" value="Integrase_recombinase_N"/>
</dbReference>
<comment type="caution">
    <text evidence="5">The sequence shown here is derived from an EMBL/GenBank/DDBJ whole genome shotgun (WGS) entry which is preliminary data.</text>
</comment>
<protein>
    <recommendedName>
        <fullName evidence="4">Phage integrase central domain-containing protein</fullName>
    </recommendedName>
</protein>
<reference evidence="5 6" key="1">
    <citation type="submission" date="2023-02" db="EMBL/GenBank/DDBJ databases">
        <title>Entomopathogenic bacteria.</title>
        <authorList>
            <person name="Machado R.A."/>
        </authorList>
    </citation>
    <scope>NUCLEOTIDE SEQUENCE [LARGE SCALE GENOMIC DNA]</scope>
    <source>
        <strain evidence="5 6">XENO-10</strain>
    </source>
</reference>
<dbReference type="PANTHER" id="PTHR30629">
    <property type="entry name" value="PROPHAGE INTEGRASE"/>
    <property type="match status" value="1"/>
</dbReference>
<evidence type="ECO:0000313" key="5">
    <source>
        <dbReference type="EMBL" id="MDC9591741.1"/>
    </source>
</evidence>
<sequence>MRVVLIGLANVRRLKDEAKAMLAKDIDPVDWRKQQAAAIQEENSNTLKNIATRWFEVKKTTVSEDYAKDIWRSLEKDIFPKLGSTPISNLKAPMLVEVLKPIEARGNLETIKRLTPKNGRDHRLRHELILVLDHADIKALSLFEGVLFCYEYPTEYPT</sequence>
<dbReference type="Pfam" id="PF22022">
    <property type="entry name" value="Phage_int_M"/>
    <property type="match status" value="1"/>
</dbReference>
<evidence type="ECO:0000313" key="6">
    <source>
        <dbReference type="Proteomes" id="UP001217178"/>
    </source>
</evidence>
<evidence type="ECO:0000259" key="4">
    <source>
        <dbReference type="Pfam" id="PF22022"/>
    </source>
</evidence>
<dbReference type="SUPFAM" id="SSF56349">
    <property type="entry name" value="DNA breaking-rejoining enzymes"/>
    <property type="match status" value="1"/>
</dbReference>
<evidence type="ECO:0000256" key="1">
    <source>
        <dbReference type="ARBA" id="ARBA00008857"/>
    </source>
</evidence>
<keyword evidence="2" id="KW-0229">DNA integration</keyword>
<dbReference type="RefSeq" id="WP_273556945.1">
    <property type="nucleotide sequence ID" value="NZ_JAQRFI010000149.1"/>
</dbReference>
<organism evidence="5 6">
    <name type="scientific">Xenorhabdus yunnanensis</name>
    <dbReference type="NCBI Taxonomy" id="3025878"/>
    <lineage>
        <taxon>Bacteria</taxon>
        <taxon>Pseudomonadati</taxon>
        <taxon>Pseudomonadota</taxon>
        <taxon>Gammaproteobacteria</taxon>
        <taxon>Enterobacterales</taxon>
        <taxon>Morganellaceae</taxon>
        <taxon>Xenorhabdus</taxon>
    </lineage>
</organism>
<dbReference type="EMBL" id="JAQRFI010000149">
    <property type="protein sequence ID" value="MDC9591741.1"/>
    <property type="molecule type" value="Genomic_DNA"/>
</dbReference>
<dbReference type="Proteomes" id="UP001217178">
    <property type="component" value="Unassembled WGS sequence"/>
</dbReference>
<keyword evidence="3" id="KW-0238">DNA-binding</keyword>
<comment type="similarity">
    <text evidence="1">Belongs to the 'phage' integrase family.</text>
</comment>
<dbReference type="InterPro" id="IPR050808">
    <property type="entry name" value="Phage_Integrase"/>
</dbReference>
<evidence type="ECO:0000256" key="3">
    <source>
        <dbReference type="ARBA" id="ARBA00023125"/>
    </source>
</evidence>